<name>A0A5D8QAL6_9THEO</name>
<organism evidence="6 7">
    <name type="scientific">Calorimonas adulescens</name>
    <dbReference type="NCBI Taxonomy" id="2606906"/>
    <lineage>
        <taxon>Bacteria</taxon>
        <taxon>Bacillati</taxon>
        <taxon>Bacillota</taxon>
        <taxon>Clostridia</taxon>
        <taxon>Thermoanaerobacterales</taxon>
        <taxon>Thermoanaerobacteraceae</taxon>
        <taxon>Calorimonas</taxon>
    </lineage>
</organism>
<evidence type="ECO:0000313" key="7">
    <source>
        <dbReference type="Proteomes" id="UP000322976"/>
    </source>
</evidence>
<dbReference type="InterPro" id="IPR000914">
    <property type="entry name" value="SBP_5_dom"/>
</dbReference>
<feature type="region of interest" description="Disordered" evidence="4">
    <location>
        <begin position="11"/>
        <end position="40"/>
    </location>
</feature>
<reference evidence="6 7" key="1">
    <citation type="submission" date="2019-08" db="EMBL/GenBank/DDBJ databases">
        <title>Calorimonas adulescens gen. nov., sp. nov., an anaerobic thermophilic bacterium from Sakhalin hot spring.</title>
        <authorList>
            <person name="Khomyakova M.A."/>
            <person name="Merkel A.Y."/>
            <person name="Novikov A."/>
            <person name="Bonch-Osmolovskaya E.A."/>
            <person name="Slobodkin A.I."/>
        </authorList>
    </citation>
    <scope>NUCLEOTIDE SEQUENCE [LARGE SCALE GENOMIC DNA]</scope>
    <source>
        <strain evidence="6 7">A05MB</strain>
    </source>
</reference>
<dbReference type="Gene3D" id="3.10.105.10">
    <property type="entry name" value="Dipeptide-binding Protein, Domain 3"/>
    <property type="match status" value="1"/>
</dbReference>
<sequence length="580" mass="65293">MVVVLILTSCSSSTSGTGQNQPQQQAQQPPAQGSGPVDVSKSESSVVKVIEASNPANIPAAAKNRPDTLIVGTTAPSGKFNPIYADSVYDSYVTELVFDGLLMNDEKGNPIPNVAESWDISEDGKTYTFHLKKGIKFTNGQELTAKDVEFTYTAIADPNYDGPRMDSVMDLVGYDEYHNDKEGKVPKLEGIKVIDDYTISFTLKDVKASALTSDFGYGIMCKDYYNFEKGNIQKLKDLFLKPMGSGAYVFKDYKAGQEIDFEANPNYWKGAPKIKNLIMKVTNADTVIQELTTGGVDVDIVAARPENIKMLQDAGFINIIYYPSNSYGYIGWNLRLDKFKDKRVRQALMYGLNRQGFIDAYYKGYGQVCNAPVSLVSWAYTDDINKYPYDPDKANQLLDEAGWVKGSDGFRYKDGEKFVIHWMTYTGSKYVDTLIPIVKDNWGKLGIEVVPELMEFSTLSTKVYDEQNFEMYNMAWSLSIDPDPSGIFSISQDVKGGFNSVGWRNDESEKLIEQGLRETDQQKRKEIYQQWIKLANEELPYLFLSYSDDAYGISSRVKGLKISPYEDWTYYIYQAELVNP</sequence>
<evidence type="ECO:0000256" key="2">
    <source>
        <dbReference type="ARBA" id="ARBA00005695"/>
    </source>
</evidence>
<dbReference type="InterPro" id="IPR039424">
    <property type="entry name" value="SBP_5"/>
</dbReference>
<dbReference type="Gene3D" id="3.90.76.10">
    <property type="entry name" value="Dipeptide-binding Protein, Domain 1"/>
    <property type="match status" value="1"/>
</dbReference>
<evidence type="ECO:0000313" key="6">
    <source>
        <dbReference type="EMBL" id="TZE81179.1"/>
    </source>
</evidence>
<gene>
    <name evidence="6" type="ORF">FWJ32_10580</name>
</gene>
<protein>
    <submittedName>
        <fullName evidence="6">Peptide ABC transporter</fullName>
    </submittedName>
</protein>
<dbReference type="PANTHER" id="PTHR30290">
    <property type="entry name" value="PERIPLASMIC BINDING COMPONENT OF ABC TRANSPORTER"/>
    <property type="match status" value="1"/>
</dbReference>
<evidence type="ECO:0000256" key="4">
    <source>
        <dbReference type="SAM" id="MobiDB-lite"/>
    </source>
</evidence>
<evidence type="ECO:0000256" key="3">
    <source>
        <dbReference type="ARBA" id="ARBA00022729"/>
    </source>
</evidence>
<dbReference type="EMBL" id="VTPS01000017">
    <property type="protein sequence ID" value="TZE81179.1"/>
    <property type="molecule type" value="Genomic_DNA"/>
</dbReference>
<dbReference type="AlphaFoldDB" id="A0A5D8QAL6"/>
<dbReference type="CDD" id="cd08514">
    <property type="entry name" value="PBP2_AppA_like"/>
    <property type="match status" value="1"/>
</dbReference>
<dbReference type="PROSITE" id="PS01040">
    <property type="entry name" value="SBP_BACTERIAL_5"/>
    <property type="match status" value="1"/>
</dbReference>
<proteinExistence type="inferred from homology"/>
<dbReference type="GO" id="GO:0015833">
    <property type="term" value="P:peptide transport"/>
    <property type="evidence" value="ECO:0007669"/>
    <property type="project" value="TreeGrafter"/>
</dbReference>
<comment type="caution">
    <text evidence="6">The sequence shown here is derived from an EMBL/GenBank/DDBJ whole genome shotgun (WGS) entry which is preliminary data.</text>
</comment>
<dbReference type="PIRSF" id="PIRSF002741">
    <property type="entry name" value="MppA"/>
    <property type="match status" value="1"/>
</dbReference>
<accession>A0A5D8QAL6</accession>
<dbReference type="GO" id="GO:0043190">
    <property type="term" value="C:ATP-binding cassette (ABC) transporter complex"/>
    <property type="evidence" value="ECO:0007669"/>
    <property type="project" value="InterPro"/>
</dbReference>
<keyword evidence="3" id="KW-0732">Signal</keyword>
<dbReference type="Pfam" id="PF00496">
    <property type="entry name" value="SBP_bac_5"/>
    <property type="match status" value="1"/>
</dbReference>
<dbReference type="SUPFAM" id="SSF53850">
    <property type="entry name" value="Periplasmic binding protein-like II"/>
    <property type="match status" value="1"/>
</dbReference>
<dbReference type="GO" id="GO:1904680">
    <property type="term" value="F:peptide transmembrane transporter activity"/>
    <property type="evidence" value="ECO:0007669"/>
    <property type="project" value="TreeGrafter"/>
</dbReference>
<dbReference type="Proteomes" id="UP000322976">
    <property type="component" value="Unassembled WGS sequence"/>
</dbReference>
<comment type="similarity">
    <text evidence="2">Belongs to the bacterial solute-binding protein 5 family.</text>
</comment>
<keyword evidence="7" id="KW-1185">Reference proteome</keyword>
<comment type="subcellular location">
    <subcellularLocation>
        <location evidence="1">Cell membrane</location>
        <topology evidence="1">Lipid-anchor</topology>
    </subcellularLocation>
</comment>
<dbReference type="InterPro" id="IPR030678">
    <property type="entry name" value="Peptide/Ni-bd"/>
</dbReference>
<dbReference type="GO" id="GO:0042597">
    <property type="term" value="C:periplasmic space"/>
    <property type="evidence" value="ECO:0007669"/>
    <property type="project" value="UniProtKB-ARBA"/>
</dbReference>
<evidence type="ECO:0000259" key="5">
    <source>
        <dbReference type="Pfam" id="PF00496"/>
    </source>
</evidence>
<dbReference type="Gene3D" id="3.40.190.10">
    <property type="entry name" value="Periplasmic binding protein-like II"/>
    <property type="match status" value="1"/>
</dbReference>
<dbReference type="InterPro" id="IPR023765">
    <property type="entry name" value="SBP_5_CS"/>
</dbReference>
<dbReference type="PANTHER" id="PTHR30290:SF81">
    <property type="entry name" value="OLIGOPEPTIDE-BINDING PROTEIN OPPA"/>
    <property type="match status" value="1"/>
</dbReference>
<feature type="domain" description="Solute-binding protein family 5" evidence="5">
    <location>
        <begin position="110"/>
        <end position="488"/>
    </location>
</feature>
<evidence type="ECO:0000256" key="1">
    <source>
        <dbReference type="ARBA" id="ARBA00004193"/>
    </source>
</evidence>